<keyword evidence="2" id="KW-0614">Plasmid</keyword>
<dbReference type="EMBL" id="CP000748">
    <property type="protein sequence ID" value="ACG80075.1"/>
    <property type="molecule type" value="Genomic_DNA"/>
</dbReference>
<dbReference type="AlphaFoldDB" id="B4RIA0"/>
<keyword evidence="3" id="KW-1185">Reference proteome</keyword>
<evidence type="ECO:0000313" key="3">
    <source>
        <dbReference type="Proteomes" id="UP000001868"/>
    </source>
</evidence>
<gene>
    <name evidence="2" type="ordered locus">PHZ_p0132</name>
</gene>
<reference evidence="2 3" key="1">
    <citation type="journal article" date="2008" name="BMC Genomics">
        <title>Complete genome of Phenylobacterium zucineum - a novel facultative intracellular bacterium isolated from human erythroleukemia cell line K562.</title>
        <authorList>
            <person name="Luo Y."/>
            <person name="Xu X."/>
            <person name="Ding Z."/>
            <person name="Liu Z."/>
            <person name="Zhang B."/>
            <person name="Yan Z."/>
            <person name="Sun J."/>
            <person name="Hu S."/>
            <person name="Hu X."/>
        </authorList>
    </citation>
    <scope>NUCLEOTIDE SEQUENCE [LARGE SCALE GENOMIC DNA]</scope>
    <source>
        <strain evidence="3">HLK1</strain>
        <plasmid evidence="3">HLK1</plasmid>
        <plasmid evidence="3">Plasmid pHLK1</plasmid>
    </source>
</reference>
<protein>
    <recommendedName>
        <fullName evidence="4">DUF2933 domain-containing protein</fullName>
    </recommendedName>
</protein>
<evidence type="ECO:0008006" key="4">
    <source>
        <dbReference type="Google" id="ProtNLM"/>
    </source>
</evidence>
<evidence type="ECO:0000313" key="2">
    <source>
        <dbReference type="EMBL" id="ACG80075.1"/>
    </source>
</evidence>
<feature type="region of interest" description="Disordered" evidence="1">
    <location>
        <begin position="29"/>
        <end position="72"/>
    </location>
</feature>
<organism evidence="2 3">
    <name type="scientific">Phenylobacterium zucineum (strain HLK1)</name>
    <dbReference type="NCBI Taxonomy" id="450851"/>
    <lineage>
        <taxon>Bacteria</taxon>
        <taxon>Pseudomonadati</taxon>
        <taxon>Pseudomonadota</taxon>
        <taxon>Alphaproteobacteria</taxon>
        <taxon>Caulobacterales</taxon>
        <taxon>Caulobacteraceae</taxon>
        <taxon>Phenylobacterium</taxon>
    </lineage>
</organism>
<dbReference type="HOGENOM" id="CLU_2718813_0_0_5"/>
<evidence type="ECO:0000256" key="1">
    <source>
        <dbReference type="SAM" id="MobiDB-lite"/>
    </source>
</evidence>
<accession>B4RIA0</accession>
<dbReference type="KEGG" id="pzu:PHZ_p0132"/>
<geneLocation type="plasmid" evidence="3">
    <name>pHLK1</name>
</geneLocation>
<sequence length="72" mass="7934">MGWLSNNWIWVLLIAPFVALSLFSHGHGCGGSRRSLRPAQKAEHDGGDAPSAAPRAGESVPRDQRRRRRRGC</sequence>
<name>B4RIA0_PHEZH</name>
<dbReference type="RefSeq" id="WP_012520375.1">
    <property type="nucleotide sequence ID" value="NC_011143.1"/>
</dbReference>
<proteinExistence type="predicted"/>
<dbReference type="Proteomes" id="UP000001868">
    <property type="component" value="Plasmid pHLK1"/>
</dbReference>